<dbReference type="PANTHER" id="PTHR42886">
    <property type="entry name" value="RE40534P-RELATED"/>
    <property type="match status" value="1"/>
</dbReference>
<dbReference type="GO" id="GO:0052689">
    <property type="term" value="F:carboxylic ester hydrolase activity"/>
    <property type="evidence" value="ECO:0007669"/>
    <property type="project" value="TreeGrafter"/>
</dbReference>
<comment type="subcellular location">
    <subcellularLocation>
        <location evidence="3">Cytoplasm</location>
    </subcellularLocation>
    <subcellularLocation>
        <location evidence="4">Lipid droplet</location>
    </subcellularLocation>
</comment>
<evidence type="ECO:0000313" key="27">
    <source>
        <dbReference type="EMBL" id="KAK2166779.1"/>
    </source>
</evidence>
<comment type="catalytic activity">
    <reaction evidence="24">
        <text>1-(9Z-octadecenoyl)-sn-glycero-3-phosphate + (9Z)-octadecenoyl-CoA = 1,2-di-(9Z-octadecenoyl)-sn-glycero-3-phosphate + CoA</text>
        <dbReference type="Rhea" id="RHEA:37131"/>
        <dbReference type="ChEBI" id="CHEBI:57287"/>
        <dbReference type="ChEBI" id="CHEBI:57387"/>
        <dbReference type="ChEBI" id="CHEBI:74544"/>
        <dbReference type="ChEBI" id="CHEBI:74546"/>
    </reaction>
    <physiologicalReaction direction="left-to-right" evidence="24">
        <dbReference type="Rhea" id="RHEA:37132"/>
    </physiologicalReaction>
</comment>
<evidence type="ECO:0000256" key="9">
    <source>
        <dbReference type="ARBA" id="ARBA00022679"/>
    </source>
</evidence>
<evidence type="ECO:0000256" key="14">
    <source>
        <dbReference type="ARBA" id="ARBA00036296"/>
    </source>
</evidence>
<comment type="catalytic activity">
    <reaction evidence="2">
        <text>1-(9Z-octadecenoyl)-sn-glycero-3-phosphate + hexadecanoyl-CoA = 1-(9Z)-octadecenoyl-2-hexadecanoyl-sn-glycero-3-phosphate + CoA</text>
        <dbReference type="Rhea" id="RHEA:37143"/>
        <dbReference type="ChEBI" id="CHEBI:57287"/>
        <dbReference type="ChEBI" id="CHEBI:57379"/>
        <dbReference type="ChEBI" id="CHEBI:74544"/>
        <dbReference type="ChEBI" id="CHEBI:74551"/>
    </reaction>
    <physiologicalReaction direction="left-to-right" evidence="2">
        <dbReference type="Rhea" id="RHEA:37144"/>
    </physiologicalReaction>
</comment>
<comment type="catalytic activity">
    <reaction evidence="14">
        <text>1-(9Z-octadecenoyl)-sn-glycero-3-phosphate + octadecanoyl-CoA = 1-(9Z-octadecenoyl)-2-octadecanoyl-sn-glycero-3-phosphate + CoA</text>
        <dbReference type="Rhea" id="RHEA:37147"/>
        <dbReference type="ChEBI" id="CHEBI:57287"/>
        <dbReference type="ChEBI" id="CHEBI:57394"/>
        <dbReference type="ChEBI" id="CHEBI:74544"/>
        <dbReference type="ChEBI" id="CHEBI:74552"/>
    </reaction>
    <physiologicalReaction direction="left-to-right" evidence="14">
        <dbReference type="Rhea" id="RHEA:37148"/>
    </physiologicalReaction>
</comment>
<evidence type="ECO:0000256" key="1">
    <source>
        <dbReference type="ARBA" id="ARBA00000300"/>
    </source>
</evidence>
<comment type="catalytic activity">
    <reaction evidence="21">
        <text>eicosanoyl-CoA + 1-(9Z-octadecenoyl)-sn-glycero-3-phosphate = 1-(9Z)-octadecenoyl-2-eicosanoyl-sn-glycero-3-phosphate + CoA</text>
        <dbReference type="Rhea" id="RHEA:37451"/>
        <dbReference type="ChEBI" id="CHEBI:57287"/>
        <dbReference type="ChEBI" id="CHEBI:57380"/>
        <dbReference type="ChEBI" id="CHEBI:74544"/>
        <dbReference type="ChEBI" id="CHEBI:74937"/>
    </reaction>
    <physiologicalReaction direction="left-to-right" evidence="21">
        <dbReference type="Rhea" id="RHEA:37452"/>
    </physiologicalReaction>
</comment>
<evidence type="ECO:0000256" key="17">
    <source>
        <dbReference type="ARBA" id="ARBA00042413"/>
    </source>
</evidence>
<comment type="catalytic activity">
    <reaction evidence="1">
        <text>a 1-acyl-sn-glycero-3-phosphate + an acyl-CoA = a 1,2-diacyl-sn-glycero-3-phosphate + CoA</text>
        <dbReference type="Rhea" id="RHEA:19709"/>
        <dbReference type="ChEBI" id="CHEBI:57287"/>
        <dbReference type="ChEBI" id="CHEBI:57970"/>
        <dbReference type="ChEBI" id="CHEBI:58342"/>
        <dbReference type="ChEBI" id="CHEBI:58608"/>
        <dbReference type="EC" id="2.3.1.51"/>
    </reaction>
    <physiologicalReaction direction="left-to-right" evidence="1">
        <dbReference type="Rhea" id="RHEA:19710"/>
    </physiologicalReaction>
</comment>
<dbReference type="InterPro" id="IPR000073">
    <property type="entry name" value="AB_hydrolase_1"/>
</dbReference>
<keyword evidence="6" id="KW-0963">Cytoplasm</keyword>
<reference evidence="27" key="1">
    <citation type="journal article" date="2023" name="Mol. Biol. Evol.">
        <title>Third-Generation Sequencing Reveals the Adaptive Role of the Epigenome in Three Deep-Sea Polychaetes.</title>
        <authorList>
            <person name="Perez M."/>
            <person name="Aroh O."/>
            <person name="Sun Y."/>
            <person name="Lan Y."/>
            <person name="Juniper S.K."/>
            <person name="Young C.R."/>
            <person name="Angers B."/>
            <person name="Qian P.Y."/>
        </authorList>
    </citation>
    <scope>NUCLEOTIDE SEQUENCE</scope>
    <source>
        <strain evidence="27">P08H-3</strain>
    </source>
</reference>
<evidence type="ECO:0000256" key="19">
    <source>
        <dbReference type="ARBA" id="ARBA00047525"/>
    </source>
</evidence>
<evidence type="ECO:0000256" key="11">
    <source>
        <dbReference type="ARBA" id="ARBA00022832"/>
    </source>
</evidence>
<keyword evidence="7" id="KW-0444">Lipid biosynthesis</keyword>
<evidence type="ECO:0000256" key="16">
    <source>
        <dbReference type="ARBA" id="ARBA00040731"/>
    </source>
</evidence>
<comment type="function">
    <text evidence="18">Coenzyme A-dependent lysophosphatidic acid acyltransferase that catalyzes the transfer of an acyl group on a lysophosphatidic acid. Functions preferentially with 1-oleoyl-lysophosphatidic acid followed by 1-palmitoyl-lysophosphatidic acid, 1-stearoyl-lysophosphatidic acid and 1-arachidonoyl-lysophosphatidic acid as lipid acceptor. Functions preferentially with arachidonoyl-CoA followed by oleoyl-CoA as acyl group donors. Functions in phosphatidic acid biosynthesis. May regulate the cellular storage of triacylglycerol through activation of the phospholipase PNPLA2. Involved in keratinocyte differentiation. Regulates lipid droplet fusion.</text>
</comment>
<comment type="caution">
    <text evidence="27">The sequence shown here is derived from an EMBL/GenBank/DDBJ whole genome shotgun (WGS) entry which is preliminary data.</text>
</comment>
<evidence type="ECO:0000256" key="15">
    <source>
        <dbReference type="ARBA" id="ARBA00038097"/>
    </source>
</evidence>
<dbReference type="GO" id="GO:0030154">
    <property type="term" value="P:cell differentiation"/>
    <property type="evidence" value="ECO:0007669"/>
    <property type="project" value="UniProtKB-KW"/>
</dbReference>
<dbReference type="GO" id="GO:0005811">
    <property type="term" value="C:lipid droplet"/>
    <property type="evidence" value="ECO:0007669"/>
    <property type="project" value="UniProtKB-SubCell"/>
</dbReference>
<dbReference type="GO" id="GO:0006654">
    <property type="term" value="P:phosphatidic acid biosynthetic process"/>
    <property type="evidence" value="ECO:0007669"/>
    <property type="project" value="TreeGrafter"/>
</dbReference>
<proteinExistence type="inferred from homology"/>
<keyword evidence="9" id="KW-0808">Transferase</keyword>
<dbReference type="PANTHER" id="PTHR42886:SF29">
    <property type="entry name" value="PUMMELIG, ISOFORM A"/>
    <property type="match status" value="1"/>
</dbReference>
<comment type="similarity">
    <text evidence="15">Belongs to the peptidase S33 family. ABHD4/ABHD5 subfamily.</text>
</comment>
<evidence type="ECO:0000256" key="10">
    <source>
        <dbReference type="ARBA" id="ARBA00022782"/>
    </source>
</evidence>
<accession>A0AAD9NGZ0</accession>
<dbReference type="GO" id="GO:0006631">
    <property type="term" value="P:fatty acid metabolic process"/>
    <property type="evidence" value="ECO:0007669"/>
    <property type="project" value="UniProtKB-KW"/>
</dbReference>
<sequence>MAQGAENNQEENEVVELQSTSSWLNPFTWLRIWQCSSMGALAQAERRILGSVWQQLEQRFVPISNGTKRIRTIALNTESESMPLVLVHGMGAGVGLWILNLEVLARSRPIYAFDLLGFGRSSRPRFSSDPLLAELEFVESVEEWRKGMKLEKFVLLGHSLGGFIATSYAIRFPERVRHLILADPWGFPERPTSNEFRVPVPMWIKAIARMLQPFNPLAALRAAGPWGPGLVARFRPDITQKFEHLFDDDTVPQYIFHCNAQTPSGEKAFRHMTIPFGWAKYPMIKRVTELPRSLPMTIIYGSRSWVDSGIGYEIKYLRNESYVDVQVIKGAGHHVYADKAYQFNNVVMRICQIVDNRMDFGQPFIPSARRRLRISESSSPDNAPPLKKDIRRHHSESMPTFSKIHADTDNWERAYRAPTDNDKVGQSTSTQSETDEEDGEVSTHTPSKVAFSVGSEDIIKEENEL</sequence>
<evidence type="ECO:0000256" key="21">
    <source>
        <dbReference type="ARBA" id="ARBA00047849"/>
    </source>
</evidence>
<keyword evidence="28" id="KW-1185">Reference proteome</keyword>
<comment type="catalytic activity">
    <reaction evidence="20">
        <text>1-octadecanoyl-sn-glycero-3-phosphate + (9Z)-octadecenoyl-CoA = 1-octadecanoyl-2-(9Z-octadecenoyl)-sn-glycero-3-phosphate + CoA</text>
        <dbReference type="Rhea" id="RHEA:37163"/>
        <dbReference type="ChEBI" id="CHEBI:57287"/>
        <dbReference type="ChEBI" id="CHEBI:57387"/>
        <dbReference type="ChEBI" id="CHEBI:74560"/>
        <dbReference type="ChEBI" id="CHEBI:74565"/>
    </reaction>
    <physiologicalReaction direction="left-to-right" evidence="20">
        <dbReference type="Rhea" id="RHEA:37164"/>
    </physiologicalReaction>
</comment>
<evidence type="ECO:0000256" key="18">
    <source>
        <dbReference type="ARBA" id="ARBA00045357"/>
    </source>
</evidence>
<dbReference type="FunFam" id="3.40.50.1820:FF:000019">
    <property type="entry name" value="1-acylglycerol-3-phosphate O-acyltransferase ABHD5"/>
    <property type="match status" value="1"/>
</dbReference>
<evidence type="ECO:0000256" key="8">
    <source>
        <dbReference type="ARBA" id="ARBA00022677"/>
    </source>
</evidence>
<keyword evidence="10" id="KW-0221">Differentiation</keyword>
<evidence type="ECO:0000256" key="5">
    <source>
        <dbReference type="ARBA" id="ARBA00013211"/>
    </source>
</evidence>
<dbReference type="EC" id="2.3.1.51" evidence="5"/>
<evidence type="ECO:0000256" key="7">
    <source>
        <dbReference type="ARBA" id="ARBA00022516"/>
    </source>
</evidence>
<dbReference type="GO" id="GO:0005739">
    <property type="term" value="C:mitochondrion"/>
    <property type="evidence" value="ECO:0007669"/>
    <property type="project" value="TreeGrafter"/>
</dbReference>
<dbReference type="SUPFAM" id="SSF53474">
    <property type="entry name" value="alpha/beta-Hydrolases"/>
    <property type="match status" value="1"/>
</dbReference>
<evidence type="ECO:0000256" key="3">
    <source>
        <dbReference type="ARBA" id="ARBA00004496"/>
    </source>
</evidence>
<protein>
    <recommendedName>
        <fullName evidence="16">1-acylglycerol-3-phosphate O-acyltransferase ABHD5</fullName>
        <ecNumber evidence="5">2.3.1.51</ecNumber>
    </recommendedName>
    <alternativeName>
        <fullName evidence="17">Abhydrolase domain-containing protein 5</fullName>
    </alternativeName>
</protein>
<organism evidence="27 28">
    <name type="scientific">Paralvinella palmiformis</name>
    <dbReference type="NCBI Taxonomy" id="53620"/>
    <lineage>
        <taxon>Eukaryota</taxon>
        <taxon>Metazoa</taxon>
        <taxon>Spiralia</taxon>
        <taxon>Lophotrochozoa</taxon>
        <taxon>Annelida</taxon>
        <taxon>Polychaeta</taxon>
        <taxon>Sedentaria</taxon>
        <taxon>Canalipalpata</taxon>
        <taxon>Terebellida</taxon>
        <taxon>Terebelliformia</taxon>
        <taxon>Alvinellidae</taxon>
        <taxon>Paralvinella</taxon>
    </lineage>
</organism>
<comment type="catalytic activity">
    <reaction evidence="19">
        <text>1-hexadecanoyl-sn-glycero-3-phosphate + (9Z)-octadecenoyl-CoA = 1-hexadecanoyl-2-(9Z-octadecenoyl)-sn-glycero-3-phosphate + CoA</text>
        <dbReference type="Rhea" id="RHEA:33187"/>
        <dbReference type="ChEBI" id="CHEBI:57287"/>
        <dbReference type="ChEBI" id="CHEBI:57387"/>
        <dbReference type="ChEBI" id="CHEBI:57518"/>
        <dbReference type="ChEBI" id="CHEBI:64839"/>
    </reaction>
    <physiologicalReaction direction="left-to-right" evidence="19">
        <dbReference type="Rhea" id="RHEA:33188"/>
    </physiologicalReaction>
</comment>
<evidence type="ECO:0000256" key="6">
    <source>
        <dbReference type="ARBA" id="ARBA00022490"/>
    </source>
</evidence>
<evidence type="ECO:0000256" key="25">
    <source>
        <dbReference type="SAM" id="MobiDB-lite"/>
    </source>
</evidence>
<evidence type="ECO:0000256" key="13">
    <source>
        <dbReference type="ARBA" id="ARBA00023315"/>
    </source>
</evidence>
<dbReference type="PRINTS" id="PR00111">
    <property type="entry name" value="ABHYDROLASE"/>
</dbReference>
<dbReference type="EMBL" id="JAODUP010000035">
    <property type="protein sequence ID" value="KAK2166779.1"/>
    <property type="molecule type" value="Genomic_DNA"/>
</dbReference>
<evidence type="ECO:0000256" key="22">
    <source>
        <dbReference type="ARBA" id="ARBA00048632"/>
    </source>
</evidence>
<keyword evidence="11" id="KW-0276">Fatty acid metabolism</keyword>
<name>A0AAD9NGZ0_9ANNE</name>
<evidence type="ECO:0000256" key="23">
    <source>
        <dbReference type="ARBA" id="ARBA00048770"/>
    </source>
</evidence>
<dbReference type="Gene3D" id="3.40.50.1820">
    <property type="entry name" value="alpha/beta hydrolase"/>
    <property type="match status" value="1"/>
</dbReference>
<comment type="catalytic activity">
    <reaction evidence="23">
        <text>1-(9Z-octadecenoyl)-sn-glycero-3-phosphate + (5Z,8Z,11Z,14Z)-eicosatetraenoyl-CoA = 1-(9Z)-octadecenoyl-2-(5Z,8Z,11Z,14Z)-eicosatetraenoyl-sn-glycero-3-phosphate + CoA</text>
        <dbReference type="Rhea" id="RHEA:37443"/>
        <dbReference type="ChEBI" id="CHEBI:57287"/>
        <dbReference type="ChEBI" id="CHEBI:57368"/>
        <dbReference type="ChEBI" id="CHEBI:74544"/>
        <dbReference type="ChEBI" id="CHEBI:74928"/>
    </reaction>
    <physiologicalReaction direction="left-to-right" evidence="23">
        <dbReference type="Rhea" id="RHEA:37444"/>
    </physiologicalReaction>
</comment>
<dbReference type="InterPro" id="IPR029058">
    <property type="entry name" value="AB_hydrolase_fold"/>
</dbReference>
<evidence type="ECO:0000259" key="26">
    <source>
        <dbReference type="Pfam" id="PF00561"/>
    </source>
</evidence>
<keyword evidence="12" id="KW-0443">Lipid metabolism</keyword>
<keyword evidence="13" id="KW-0012">Acyltransferase</keyword>
<evidence type="ECO:0000256" key="24">
    <source>
        <dbReference type="ARBA" id="ARBA00049561"/>
    </source>
</evidence>
<feature type="region of interest" description="Disordered" evidence="25">
    <location>
        <begin position="371"/>
        <end position="465"/>
    </location>
</feature>
<dbReference type="Pfam" id="PF00561">
    <property type="entry name" value="Abhydrolase_1"/>
    <property type="match status" value="1"/>
</dbReference>
<dbReference type="Proteomes" id="UP001208570">
    <property type="component" value="Unassembled WGS sequence"/>
</dbReference>
<comment type="catalytic activity">
    <reaction evidence="22">
        <text>1-(5Z,8Z,11Z,14Z-eicosatetraenoyl)-sn-glycero-3-phosphate + (9Z)-octadecenoyl-CoA = 1-(5Z,8Z,11Z,14Z)-eicosatetraenoyl-2-(9Z)-octadecenoyl-sn-glycero-3-phosphate + CoA</text>
        <dbReference type="Rhea" id="RHEA:37455"/>
        <dbReference type="ChEBI" id="CHEBI:57287"/>
        <dbReference type="ChEBI" id="CHEBI:57387"/>
        <dbReference type="ChEBI" id="CHEBI:74938"/>
        <dbReference type="ChEBI" id="CHEBI:74941"/>
    </reaction>
    <physiologicalReaction direction="left-to-right" evidence="22">
        <dbReference type="Rhea" id="RHEA:37456"/>
    </physiologicalReaction>
</comment>
<evidence type="ECO:0000256" key="2">
    <source>
        <dbReference type="ARBA" id="ARBA00000816"/>
    </source>
</evidence>
<gene>
    <name evidence="27" type="ORF">LSH36_35g02086</name>
</gene>
<dbReference type="GO" id="GO:0003841">
    <property type="term" value="F:1-acylglycerol-3-phosphate O-acyltransferase activity"/>
    <property type="evidence" value="ECO:0007669"/>
    <property type="project" value="UniProtKB-EC"/>
</dbReference>
<evidence type="ECO:0000256" key="20">
    <source>
        <dbReference type="ARBA" id="ARBA00047543"/>
    </source>
</evidence>
<feature type="domain" description="AB hydrolase-1" evidence="26">
    <location>
        <begin position="83"/>
        <end position="339"/>
    </location>
</feature>
<keyword evidence="8" id="KW-0551">Lipid droplet</keyword>
<feature type="compositionally biased region" description="Basic and acidic residues" evidence="25">
    <location>
        <begin position="404"/>
        <end position="423"/>
    </location>
</feature>
<evidence type="ECO:0000256" key="12">
    <source>
        <dbReference type="ARBA" id="ARBA00023098"/>
    </source>
</evidence>
<evidence type="ECO:0000313" key="28">
    <source>
        <dbReference type="Proteomes" id="UP001208570"/>
    </source>
</evidence>
<dbReference type="AlphaFoldDB" id="A0AAD9NGZ0"/>
<dbReference type="GO" id="GO:0055088">
    <property type="term" value="P:lipid homeostasis"/>
    <property type="evidence" value="ECO:0007669"/>
    <property type="project" value="TreeGrafter"/>
</dbReference>
<evidence type="ECO:0000256" key="4">
    <source>
        <dbReference type="ARBA" id="ARBA00004502"/>
    </source>
</evidence>